<keyword evidence="3" id="KW-1185">Reference proteome</keyword>
<evidence type="ECO:0000313" key="2">
    <source>
        <dbReference type="EMBL" id="CAG9537837.1"/>
    </source>
</evidence>
<dbReference type="AlphaFoldDB" id="A0A8J2MRL8"/>
<reference evidence="2" key="1">
    <citation type="submission" date="2021-09" db="EMBL/GenBank/DDBJ databases">
        <authorList>
            <consortium name="Pathogen Informatics"/>
        </authorList>
    </citation>
    <scope>NUCLEOTIDE SEQUENCE</scope>
</reference>
<feature type="transmembrane region" description="Helical" evidence="1">
    <location>
        <begin position="12"/>
        <end position="30"/>
    </location>
</feature>
<keyword evidence="1" id="KW-1133">Transmembrane helix</keyword>
<keyword evidence="1" id="KW-0472">Membrane</keyword>
<gene>
    <name evidence="2" type="ORF">CJOHNSTONI_LOCUS7600</name>
</gene>
<evidence type="ECO:0000313" key="3">
    <source>
        <dbReference type="Proteomes" id="UP000746747"/>
    </source>
</evidence>
<accession>A0A8J2MRL8</accession>
<organism evidence="2 3">
    <name type="scientific">Cercopithifilaria johnstoni</name>
    <dbReference type="NCBI Taxonomy" id="2874296"/>
    <lineage>
        <taxon>Eukaryota</taxon>
        <taxon>Metazoa</taxon>
        <taxon>Ecdysozoa</taxon>
        <taxon>Nematoda</taxon>
        <taxon>Chromadorea</taxon>
        <taxon>Rhabditida</taxon>
        <taxon>Spirurina</taxon>
        <taxon>Spiruromorpha</taxon>
        <taxon>Filarioidea</taxon>
        <taxon>Onchocercidae</taxon>
        <taxon>Cercopithifilaria</taxon>
    </lineage>
</organism>
<dbReference type="Proteomes" id="UP000746747">
    <property type="component" value="Unassembled WGS sequence"/>
</dbReference>
<evidence type="ECO:0000256" key="1">
    <source>
        <dbReference type="SAM" id="Phobius"/>
    </source>
</evidence>
<dbReference type="EMBL" id="CAKAEH010001592">
    <property type="protein sequence ID" value="CAG9537837.1"/>
    <property type="molecule type" value="Genomic_DNA"/>
</dbReference>
<keyword evidence="1" id="KW-0812">Transmembrane</keyword>
<proteinExistence type="predicted"/>
<protein>
    <submittedName>
        <fullName evidence="2">Uncharacterized protein</fullName>
    </submittedName>
</protein>
<sequence length="144" mass="16494">MFKFLFPEKIKTVIIHFLITINNLNIITLLHSLLPIFSFVSSSSLSLSLSPLLLPTTTSTSSPLPSLTKSMNSQTITDLCGKQHIVLDYKHPEYVINYPATFISDNTDYMHQEESYLASEEKKNERQLPYPLDFYINNDISTFQ</sequence>
<dbReference type="OrthoDB" id="5869270at2759"/>
<comment type="caution">
    <text evidence="2">The sequence shown here is derived from an EMBL/GenBank/DDBJ whole genome shotgun (WGS) entry which is preliminary data.</text>
</comment>
<name>A0A8J2MRL8_9BILA</name>